<keyword evidence="5" id="KW-1185">Reference proteome</keyword>
<feature type="modified residue" description="Phosphohistidine" evidence="2">
    <location>
        <position position="80"/>
    </location>
</feature>
<dbReference type="GO" id="GO:0000160">
    <property type="term" value="P:phosphorelay signal transduction system"/>
    <property type="evidence" value="ECO:0007669"/>
    <property type="project" value="UniProtKB-KW"/>
</dbReference>
<evidence type="ECO:0000313" key="4">
    <source>
        <dbReference type="EMBL" id="KAA8667108.1"/>
    </source>
</evidence>
<name>A0A5M9N9X8_9VIBR</name>
<dbReference type="InterPro" id="IPR036641">
    <property type="entry name" value="HPT_dom_sf"/>
</dbReference>
<dbReference type="AlphaFoldDB" id="A0A5M9N9X8"/>
<evidence type="ECO:0000313" key="5">
    <source>
        <dbReference type="Proteomes" id="UP000322521"/>
    </source>
</evidence>
<dbReference type="Gene3D" id="1.20.120.160">
    <property type="entry name" value="HPT domain"/>
    <property type="match status" value="1"/>
</dbReference>
<evidence type="ECO:0000256" key="1">
    <source>
        <dbReference type="ARBA" id="ARBA00023012"/>
    </source>
</evidence>
<gene>
    <name evidence="4" type="ORF">F4W18_21175</name>
</gene>
<dbReference type="EMBL" id="VXJS01000015">
    <property type="protein sequence ID" value="KAA8667108.1"/>
    <property type="molecule type" value="Genomic_DNA"/>
</dbReference>
<evidence type="ECO:0000259" key="3">
    <source>
        <dbReference type="PROSITE" id="PS50894"/>
    </source>
</evidence>
<protein>
    <submittedName>
        <fullName evidence="4">Hpt domain-containing protein</fullName>
    </submittedName>
</protein>
<organism evidence="4 5">
    <name type="scientific">Vibrio gigantis</name>
    <dbReference type="NCBI Taxonomy" id="296199"/>
    <lineage>
        <taxon>Bacteria</taxon>
        <taxon>Pseudomonadati</taxon>
        <taxon>Pseudomonadota</taxon>
        <taxon>Gammaproteobacteria</taxon>
        <taxon>Vibrionales</taxon>
        <taxon>Vibrionaceae</taxon>
        <taxon>Vibrio</taxon>
    </lineage>
</organism>
<dbReference type="InterPro" id="IPR008207">
    <property type="entry name" value="Sig_transdc_His_kin_Hpt_dom"/>
</dbReference>
<dbReference type="RefSeq" id="WP_086711341.1">
    <property type="nucleotide sequence ID" value="NZ_AP025492.1"/>
</dbReference>
<feature type="domain" description="HPt" evidence="3">
    <location>
        <begin position="41"/>
        <end position="138"/>
    </location>
</feature>
<comment type="caution">
    <text evidence="4">The sequence shown here is derived from an EMBL/GenBank/DDBJ whole genome shotgun (WGS) entry which is preliminary data.</text>
</comment>
<dbReference type="SUPFAM" id="SSF47226">
    <property type="entry name" value="Histidine-containing phosphotransfer domain, HPT domain"/>
    <property type="match status" value="1"/>
</dbReference>
<dbReference type="PROSITE" id="PS50894">
    <property type="entry name" value="HPT"/>
    <property type="match status" value="1"/>
</dbReference>
<dbReference type="Pfam" id="PF01627">
    <property type="entry name" value="Hpt"/>
    <property type="match status" value="1"/>
</dbReference>
<proteinExistence type="predicted"/>
<sequence>MTNSALPSDTPVIVSTPHNSKQFETTLVDESILKQMIIDTSVEVIPILIDHYVQESQRRIAVIKQSAINQDTEALEFELHTLGSTALALGNRPLSDLSRKLERLCIESQCDAAFSQVDDLLALSNRSIQALIDRKNQGFS</sequence>
<accession>A0A5M9N9X8</accession>
<keyword evidence="1" id="KW-0902">Two-component regulatory system</keyword>
<keyword evidence="2" id="KW-0597">Phosphoprotein</keyword>
<dbReference type="OrthoDB" id="5875624at2"/>
<dbReference type="Proteomes" id="UP000322521">
    <property type="component" value="Unassembled WGS sequence"/>
</dbReference>
<evidence type="ECO:0000256" key="2">
    <source>
        <dbReference type="PROSITE-ProRule" id="PRU00110"/>
    </source>
</evidence>
<reference evidence="4 5" key="1">
    <citation type="submission" date="2019-09" db="EMBL/GenBank/DDBJ databases">
        <title>Draft genome sequence of various Type strains from the CCUG.</title>
        <authorList>
            <person name="Pineiro-Iglesias B."/>
            <person name="Tunovic T."/>
            <person name="Unosson C."/>
            <person name="Inganas E."/>
            <person name="Ohlen M."/>
            <person name="Cardew S."/>
            <person name="Jensie-Markopoulos S."/>
            <person name="Salva-Serra F."/>
            <person name="Jaen-Luchoro D."/>
            <person name="Karlsson R."/>
            <person name="Svensson-Stadler L."/>
            <person name="Chun J."/>
            <person name="Moore E."/>
        </authorList>
    </citation>
    <scope>NUCLEOTIDE SEQUENCE [LARGE SCALE GENOMIC DNA]</scope>
    <source>
        <strain evidence="4 5">CCUG 56969T</strain>
    </source>
</reference>
<dbReference type="GO" id="GO:0004672">
    <property type="term" value="F:protein kinase activity"/>
    <property type="evidence" value="ECO:0007669"/>
    <property type="project" value="UniProtKB-ARBA"/>
</dbReference>